<dbReference type="KEGG" id="pmt:PMT_0971"/>
<dbReference type="AlphaFoldDB" id="Q7V703"/>
<proteinExistence type="predicted"/>
<organism evidence="1 2">
    <name type="scientific">Prochlorococcus marinus (strain MIT 9313)</name>
    <dbReference type="NCBI Taxonomy" id="74547"/>
    <lineage>
        <taxon>Bacteria</taxon>
        <taxon>Bacillati</taxon>
        <taxon>Cyanobacteriota</taxon>
        <taxon>Cyanophyceae</taxon>
        <taxon>Synechococcales</taxon>
        <taxon>Prochlorococcaceae</taxon>
        <taxon>Prochlorococcus</taxon>
    </lineage>
</organism>
<dbReference type="eggNOG" id="ENOG50322AT">
    <property type="taxonomic scope" value="Bacteria"/>
</dbReference>
<sequence>MDFDSQKPYTSRSGGDVYRRPALVLTTFLVRSEILMASCCRGLELNDMYSRFDEVFNGPFGYTIPRDRVVVIPDSAYKAAQERQNAQRVARLEARRAEYLSVVDQLEKQIAELQPSQQEPVPDKGLAAAKT</sequence>
<gene>
    <name evidence="1" type="ordered locus">PMT_0971</name>
</gene>
<name>Q7V703_PROMM</name>
<dbReference type="Proteomes" id="UP000001423">
    <property type="component" value="Chromosome"/>
</dbReference>
<dbReference type="EMBL" id="BX548175">
    <property type="protein sequence ID" value="CAE21146.1"/>
    <property type="molecule type" value="Genomic_DNA"/>
</dbReference>
<dbReference type="HOGENOM" id="CLU_158618_0_0_3"/>
<reference evidence="1 2" key="1">
    <citation type="journal article" date="2003" name="Nature">
        <title>Genome divergence in two Prochlorococcus ecotypes reflects oceanic niche differentiation.</title>
        <authorList>
            <person name="Rocap G."/>
            <person name="Larimer F.W."/>
            <person name="Lamerdin J.E."/>
            <person name="Malfatti S."/>
            <person name="Chain P."/>
            <person name="Ahlgren N.A."/>
            <person name="Arellano A."/>
            <person name="Coleman M."/>
            <person name="Hauser L."/>
            <person name="Hess W.R."/>
            <person name="Johnson Z.I."/>
            <person name="Land M.L."/>
            <person name="Lindell D."/>
            <person name="Post A.F."/>
            <person name="Regala W."/>
            <person name="Shah M."/>
            <person name="Shaw S.L."/>
            <person name="Steglich C."/>
            <person name="Sullivan M.B."/>
            <person name="Ting C.S."/>
            <person name="Tolonen A."/>
            <person name="Webb E.A."/>
            <person name="Zinser E.R."/>
            <person name="Chisholm S.W."/>
        </authorList>
    </citation>
    <scope>NUCLEOTIDE SEQUENCE [LARGE SCALE GENOMIC DNA]</scope>
    <source>
        <strain evidence="2">MIT 9313</strain>
    </source>
</reference>
<dbReference type="RefSeq" id="WP_011130344.1">
    <property type="nucleotide sequence ID" value="NC_005071.1"/>
</dbReference>
<protein>
    <submittedName>
        <fullName evidence="1">Possible bZIP transcription factor</fullName>
    </submittedName>
</protein>
<accession>Q7V703</accession>
<evidence type="ECO:0000313" key="2">
    <source>
        <dbReference type="Proteomes" id="UP000001423"/>
    </source>
</evidence>
<evidence type="ECO:0000313" key="1">
    <source>
        <dbReference type="EMBL" id="CAE21146.1"/>
    </source>
</evidence>
<keyword evidence="2" id="KW-1185">Reference proteome</keyword>